<organism evidence="1">
    <name type="scientific">Ignisphaera aggregans</name>
    <dbReference type="NCBI Taxonomy" id="334771"/>
    <lineage>
        <taxon>Archaea</taxon>
        <taxon>Thermoproteota</taxon>
        <taxon>Thermoprotei</taxon>
        <taxon>Desulfurococcales</taxon>
        <taxon>Desulfurococcaceae</taxon>
        <taxon>Ignisphaera</taxon>
    </lineage>
</organism>
<comment type="caution">
    <text evidence="1">The sequence shown here is derived from an EMBL/GenBank/DDBJ whole genome shotgun (WGS) entry which is preliminary data.</text>
</comment>
<name>A0A7J3Z7P6_9CREN</name>
<evidence type="ECO:0000313" key="1">
    <source>
        <dbReference type="EMBL" id="HHQ50615.1"/>
    </source>
</evidence>
<gene>
    <name evidence="1" type="ORF">ENM66_04610</name>
</gene>
<evidence type="ECO:0008006" key="2">
    <source>
        <dbReference type="Google" id="ProtNLM"/>
    </source>
</evidence>
<dbReference type="EMBL" id="DRYQ01000066">
    <property type="protein sequence ID" value="HHQ50615.1"/>
    <property type="molecule type" value="Genomic_DNA"/>
</dbReference>
<reference evidence="1" key="1">
    <citation type="journal article" date="2020" name="mSystems">
        <title>Genome- and Community-Level Interaction Insights into Carbon Utilization and Element Cycling Functions of Hydrothermarchaeota in Hydrothermal Sediment.</title>
        <authorList>
            <person name="Zhou Z."/>
            <person name="Liu Y."/>
            <person name="Xu W."/>
            <person name="Pan J."/>
            <person name="Luo Z.H."/>
            <person name="Li M."/>
        </authorList>
    </citation>
    <scope>NUCLEOTIDE SEQUENCE [LARGE SCALE GENOMIC DNA]</scope>
    <source>
        <strain evidence="1">SpSt-1105</strain>
    </source>
</reference>
<accession>A0A7J3Z7P6</accession>
<dbReference type="AlphaFoldDB" id="A0A7J3Z7P6"/>
<sequence length="82" mass="9362">MKVKELDLRHASAGCASHPIIMLSSMMSSIASEGVDEIRIVFREEDIPKDALKLFLSKYNYFVENFEKISEGTLRVVARKRD</sequence>
<proteinExistence type="predicted"/>
<protein>
    <recommendedName>
        <fullName evidence="2">Sulfurtransferase TusA family protein</fullName>
    </recommendedName>
</protein>